<keyword evidence="2" id="KW-1185">Reference proteome</keyword>
<gene>
    <name evidence="1" type="ORF">N7530_003787</name>
</gene>
<dbReference type="Proteomes" id="UP001147760">
    <property type="component" value="Unassembled WGS sequence"/>
</dbReference>
<evidence type="ECO:0000313" key="2">
    <source>
        <dbReference type="Proteomes" id="UP001147760"/>
    </source>
</evidence>
<comment type="caution">
    <text evidence="1">The sequence shown here is derived from an EMBL/GenBank/DDBJ whole genome shotgun (WGS) entry which is preliminary data.</text>
</comment>
<organism evidence="1 2">
    <name type="scientific">Penicillium desertorum</name>
    <dbReference type="NCBI Taxonomy" id="1303715"/>
    <lineage>
        <taxon>Eukaryota</taxon>
        <taxon>Fungi</taxon>
        <taxon>Dikarya</taxon>
        <taxon>Ascomycota</taxon>
        <taxon>Pezizomycotina</taxon>
        <taxon>Eurotiomycetes</taxon>
        <taxon>Eurotiomycetidae</taxon>
        <taxon>Eurotiales</taxon>
        <taxon>Aspergillaceae</taxon>
        <taxon>Penicillium</taxon>
    </lineage>
</organism>
<dbReference type="AlphaFoldDB" id="A0A9W9WX02"/>
<dbReference type="EMBL" id="JAPWDO010000003">
    <property type="protein sequence ID" value="KAJ5478278.1"/>
    <property type="molecule type" value="Genomic_DNA"/>
</dbReference>
<dbReference type="OrthoDB" id="5234589at2759"/>
<accession>A0A9W9WX02</accession>
<sequence length="166" mass="19055">MDKTLPDTEAITVPVPTAELAPEYRYSAFPVTDISHFVVQLDSIMQSIAGIPYDSNMPWPFWFLIGKIVSKAFFSDEGRLEWLNAVRVRTREFIAFTNIQSNRVSNQDKTDIEEAKLQVVEVDFSRPQPGEVLNLFWKPARPIISKKVQDWLDYSSTRAAEDNPRC</sequence>
<name>A0A9W9WX02_9EURO</name>
<reference evidence="1" key="2">
    <citation type="journal article" date="2023" name="IMA Fungus">
        <title>Comparative genomic study of the Penicillium genus elucidates a diverse pangenome and 15 lateral gene transfer events.</title>
        <authorList>
            <person name="Petersen C."/>
            <person name="Sorensen T."/>
            <person name="Nielsen M.R."/>
            <person name="Sondergaard T.E."/>
            <person name="Sorensen J.L."/>
            <person name="Fitzpatrick D.A."/>
            <person name="Frisvad J.C."/>
            <person name="Nielsen K.L."/>
        </authorList>
    </citation>
    <scope>NUCLEOTIDE SEQUENCE</scope>
    <source>
        <strain evidence="1">IBT 17660</strain>
    </source>
</reference>
<proteinExistence type="predicted"/>
<evidence type="ECO:0000313" key="1">
    <source>
        <dbReference type="EMBL" id="KAJ5478278.1"/>
    </source>
</evidence>
<reference evidence="1" key="1">
    <citation type="submission" date="2022-12" db="EMBL/GenBank/DDBJ databases">
        <authorList>
            <person name="Petersen C."/>
        </authorList>
    </citation>
    <scope>NUCLEOTIDE SEQUENCE</scope>
    <source>
        <strain evidence="1">IBT 17660</strain>
    </source>
</reference>
<protein>
    <submittedName>
        <fullName evidence="1">Uncharacterized protein</fullName>
    </submittedName>
</protein>